<dbReference type="OrthoDB" id="10381521at2759"/>
<feature type="compositionally biased region" description="Polar residues" evidence="1">
    <location>
        <begin position="51"/>
        <end position="62"/>
    </location>
</feature>
<organism evidence="2 3">
    <name type="scientific">Rhizophagus clarus</name>
    <dbReference type="NCBI Taxonomy" id="94130"/>
    <lineage>
        <taxon>Eukaryota</taxon>
        <taxon>Fungi</taxon>
        <taxon>Fungi incertae sedis</taxon>
        <taxon>Mucoromycota</taxon>
        <taxon>Glomeromycotina</taxon>
        <taxon>Glomeromycetes</taxon>
        <taxon>Glomerales</taxon>
        <taxon>Glomeraceae</taxon>
        <taxon>Rhizophagus</taxon>
    </lineage>
</organism>
<proteinExistence type="predicted"/>
<feature type="compositionally biased region" description="Basic residues" evidence="1">
    <location>
        <begin position="34"/>
        <end position="49"/>
    </location>
</feature>
<dbReference type="EMBL" id="BLAL01000178">
    <property type="protein sequence ID" value="GES88305.1"/>
    <property type="molecule type" value="Genomic_DNA"/>
</dbReference>
<protein>
    <submittedName>
        <fullName evidence="2">Uncharacterized protein</fullName>
    </submittedName>
</protein>
<evidence type="ECO:0000313" key="2">
    <source>
        <dbReference type="EMBL" id="GES88305.1"/>
    </source>
</evidence>
<comment type="caution">
    <text evidence="2">The sequence shown here is derived from an EMBL/GenBank/DDBJ whole genome shotgun (WGS) entry which is preliminary data.</text>
</comment>
<evidence type="ECO:0000256" key="1">
    <source>
        <dbReference type="SAM" id="MobiDB-lite"/>
    </source>
</evidence>
<accession>A0A8H3LM63</accession>
<feature type="region of interest" description="Disordered" evidence="1">
    <location>
        <begin position="1"/>
        <end position="92"/>
    </location>
</feature>
<feature type="compositionally biased region" description="Basic and acidic residues" evidence="1">
    <location>
        <begin position="63"/>
        <end position="80"/>
    </location>
</feature>
<dbReference type="Proteomes" id="UP000615446">
    <property type="component" value="Unassembled WGS sequence"/>
</dbReference>
<reference evidence="2" key="1">
    <citation type="submission" date="2019-10" db="EMBL/GenBank/DDBJ databases">
        <title>Conservation and host-specific expression of non-tandemly repeated heterogenous ribosome RNA gene in arbuscular mycorrhizal fungi.</title>
        <authorList>
            <person name="Maeda T."/>
            <person name="Kobayashi Y."/>
            <person name="Nakagawa T."/>
            <person name="Ezawa T."/>
            <person name="Yamaguchi K."/>
            <person name="Bino T."/>
            <person name="Nishimoto Y."/>
            <person name="Shigenobu S."/>
            <person name="Kawaguchi M."/>
        </authorList>
    </citation>
    <scope>NUCLEOTIDE SEQUENCE</scope>
    <source>
        <strain evidence="2">HR1</strain>
    </source>
</reference>
<name>A0A8H3LM63_9GLOM</name>
<gene>
    <name evidence="2" type="ORF">RCL2_001526300</name>
</gene>
<feature type="compositionally biased region" description="Polar residues" evidence="1">
    <location>
        <begin position="83"/>
        <end position="92"/>
    </location>
</feature>
<evidence type="ECO:0000313" key="3">
    <source>
        <dbReference type="Proteomes" id="UP000615446"/>
    </source>
</evidence>
<dbReference type="AlphaFoldDB" id="A0A8H3LM63"/>
<sequence>MAAESNSAVEDATNVVESTQAQEIGQEVEVKDSKKQKKNKQRRKKKKKSNNIENAQVTNDTAKNGKDKTSDVEDSEKVEIESPITNLRNNQR</sequence>